<dbReference type="Gene3D" id="3.30.70.270">
    <property type="match status" value="1"/>
</dbReference>
<accession>A0A1I5UJC0</accession>
<dbReference type="RefSeq" id="WP_074887840.1">
    <property type="nucleotide sequence ID" value="NZ_FOXO01000013.1"/>
</dbReference>
<evidence type="ECO:0000259" key="2">
    <source>
        <dbReference type="PROSITE" id="PS50887"/>
    </source>
</evidence>
<dbReference type="Pfam" id="PF00990">
    <property type="entry name" value="GGDEF"/>
    <property type="match status" value="1"/>
</dbReference>
<feature type="transmembrane region" description="Helical" evidence="1">
    <location>
        <begin position="247"/>
        <end position="266"/>
    </location>
</feature>
<keyword evidence="1" id="KW-1133">Transmembrane helix</keyword>
<dbReference type="NCBIfam" id="TIGR00254">
    <property type="entry name" value="GGDEF"/>
    <property type="match status" value="1"/>
</dbReference>
<dbReference type="AlphaFoldDB" id="A0A1I5UJC0"/>
<reference evidence="4" key="1">
    <citation type="submission" date="2016-10" db="EMBL/GenBank/DDBJ databases">
        <authorList>
            <person name="Varghese N."/>
            <person name="Submissions S."/>
        </authorList>
    </citation>
    <scope>NUCLEOTIDE SEQUENCE [LARGE SCALE GENOMIC DNA]</scope>
    <source>
        <strain evidence="4">P18</strain>
    </source>
</reference>
<dbReference type="PANTHER" id="PTHR33121">
    <property type="entry name" value="CYCLIC DI-GMP PHOSPHODIESTERASE PDEF"/>
    <property type="match status" value="1"/>
</dbReference>
<name>A0A1I5UJC0_9FIRM</name>
<organism evidence="3 4">
    <name type="scientific">Butyrivibrio proteoclasticus</name>
    <dbReference type="NCBI Taxonomy" id="43305"/>
    <lineage>
        <taxon>Bacteria</taxon>
        <taxon>Bacillati</taxon>
        <taxon>Bacillota</taxon>
        <taxon>Clostridia</taxon>
        <taxon>Lachnospirales</taxon>
        <taxon>Lachnospiraceae</taxon>
        <taxon>Butyrivibrio</taxon>
    </lineage>
</organism>
<evidence type="ECO:0000256" key="1">
    <source>
        <dbReference type="SAM" id="Phobius"/>
    </source>
</evidence>
<dbReference type="EMBL" id="FOXO01000013">
    <property type="protein sequence ID" value="SFP95318.1"/>
    <property type="molecule type" value="Genomic_DNA"/>
</dbReference>
<protein>
    <submittedName>
        <fullName evidence="3">Diguanylate cyclase (GGDEF) domain-containing protein</fullName>
    </submittedName>
</protein>
<dbReference type="PANTHER" id="PTHR33121:SF71">
    <property type="entry name" value="OXYGEN SENSOR PROTEIN DOSP"/>
    <property type="match status" value="1"/>
</dbReference>
<dbReference type="GO" id="GO:0071111">
    <property type="term" value="F:cyclic-guanylate-specific phosphodiesterase activity"/>
    <property type="evidence" value="ECO:0007669"/>
    <property type="project" value="InterPro"/>
</dbReference>
<sequence length="480" mass="53603">MKKALITCASIVLMFAVFMGIVFKSYREVLREGISEYVNETVSSELSSVMYDKDINYVRIRDYQNACAKALTGYDIVSDKNEITSWLELIVNSTDSNTSFICDLEGAGYNERGKTVNISDYSFFEQVIGGFDEGSSGVIIINEDTFGGRSVAFINGLKLSEETKGYLISILNIESLSEGIFEKQELIDYGAWVAVRGHILIEYGERLRNKDADIDFIWEALPEGSDQSKFQHAIAQRNAFFEEIPKYGYIITVPAPLSGGALVALISYKNMNNALDEPLHDYYAMYIWVMVLLVLLCISLFLGHFIATLLNKRNRNKKDRNIKTGLLTEESTERQINSYLDESESKFGLMFLIAINGLKDLRIAKGEDGVDVLIVEFARKLSEKYRASDIIGGFDNGEFVVFMKDISAGKDIRKQVDAMVMLMHDFKTMKANEEGIVSLSVGGAVAPKDGRKYSNLLAASKAALTESKARGAGQVVFYHE</sequence>
<evidence type="ECO:0000313" key="4">
    <source>
        <dbReference type="Proteomes" id="UP000182624"/>
    </source>
</evidence>
<dbReference type="InterPro" id="IPR050706">
    <property type="entry name" value="Cyclic-di-GMP_PDE-like"/>
</dbReference>
<keyword evidence="4" id="KW-1185">Reference proteome</keyword>
<dbReference type="SUPFAM" id="SSF55073">
    <property type="entry name" value="Nucleotide cyclase"/>
    <property type="match status" value="1"/>
</dbReference>
<proteinExistence type="predicted"/>
<dbReference type="InterPro" id="IPR043128">
    <property type="entry name" value="Rev_trsase/Diguanyl_cyclase"/>
</dbReference>
<evidence type="ECO:0000313" key="3">
    <source>
        <dbReference type="EMBL" id="SFP95318.1"/>
    </source>
</evidence>
<keyword evidence="1" id="KW-0472">Membrane</keyword>
<gene>
    <name evidence="3" type="ORF">SAMN04487928_11325</name>
</gene>
<dbReference type="InterPro" id="IPR000160">
    <property type="entry name" value="GGDEF_dom"/>
</dbReference>
<feature type="transmembrane region" description="Helical" evidence="1">
    <location>
        <begin position="6"/>
        <end position="23"/>
    </location>
</feature>
<dbReference type="SMART" id="SM00267">
    <property type="entry name" value="GGDEF"/>
    <property type="match status" value="1"/>
</dbReference>
<dbReference type="PROSITE" id="PS50887">
    <property type="entry name" value="GGDEF"/>
    <property type="match status" value="1"/>
</dbReference>
<feature type="domain" description="GGDEF" evidence="2">
    <location>
        <begin position="346"/>
        <end position="480"/>
    </location>
</feature>
<dbReference type="OrthoDB" id="1999504at2"/>
<feature type="transmembrane region" description="Helical" evidence="1">
    <location>
        <begin position="286"/>
        <end position="310"/>
    </location>
</feature>
<dbReference type="InterPro" id="IPR029787">
    <property type="entry name" value="Nucleotide_cyclase"/>
</dbReference>
<keyword evidence="1" id="KW-0812">Transmembrane</keyword>
<dbReference type="Proteomes" id="UP000182624">
    <property type="component" value="Unassembled WGS sequence"/>
</dbReference>